<keyword evidence="3" id="KW-1185">Reference proteome</keyword>
<organism evidence="2 3">
    <name type="scientific">Clonostachys solani</name>
    <dbReference type="NCBI Taxonomy" id="160281"/>
    <lineage>
        <taxon>Eukaryota</taxon>
        <taxon>Fungi</taxon>
        <taxon>Dikarya</taxon>
        <taxon>Ascomycota</taxon>
        <taxon>Pezizomycotina</taxon>
        <taxon>Sordariomycetes</taxon>
        <taxon>Hypocreomycetidae</taxon>
        <taxon>Hypocreales</taxon>
        <taxon>Bionectriaceae</taxon>
        <taxon>Clonostachys</taxon>
    </lineage>
</organism>
<reference evidence="2 3" key="2">
    <citation type="submission" date="2021-10" db="EMBL/GenBank/DDBJ databases">
        <authorList>
            <person name="Piombo E."/>
        </authorList>
    </citation>
    <scope>NUCLEOTIDE SEQUENCE [LARGE SCALE GENOMIC DNA]</scope>
</reference>
<dbReference type="OrthoDB" id="10263291at2759"/>
<gene>
    <name evidence="2" type="ORF">CSOL1703_00012178</name>
</gene>
<dbReference type="AlphaFoldDB" id="A0A9N9YZT3"/>
<evidence type="ECO:0000313" key="2">
    <source>
        <dbReference type="EMBL" id="CAH0046444.1"/>
    </source>
</evidence>
<reference evidence="3" key="1">
    <citation type="submission" date="2019-06" db="EMBL/GenBank/DDBJ databases">
        <authorList>
            <person name="Broberg M."/>
        </authorList>
    </citation>
    <scope>NUCLEOTIDE SEQUENCE [LARGE SCALE GENOMIC DNA]</scope>
</reference>
<dbReference type="Proteomes" id="UP000775872">
    <property type="component" value="Unassembled WGS sequence"/>
</dbReference>
<dbReference type="Gene3D" id="3.40.50.720">
    <property type="entry name" value="NAD(P)-binding Rossmann-like Domain"/>
    <property type="match status" value="1"/>
</dbReference>
<name>A0A9N9YZT3_9HYPO</name>
<sequence length="174" mass="18668">MAAILEALGSWQMIEGKILISALPGKSAQATLRAVAGEEVLGDAEEHSGITLEMTMPNLVAREGASMTTMAASTYESSQRAMNATKWVLDHVGKRREIPEAQFDLIGSLAGCSGAILTIAIMSAWHEDRTLGGIVNDGAFYHCSSMAARRPTFVSRCPPPRREHDQEPRGIGTT</sequence>
<accession>A0A9N9YZT3</accession>
<dbReference type="EMBL" id="CABFOC020000014">
    <property type="protein sequence ID" value="CAH0046444.1"/>
    <property type="molecule type" value="Genomic_DNA"/>
</dbReference>
<comment type="caution">
    <text evidence="2">The sequence shown here is derived from an EMBL/GenBank/DDBJ whole genome shotgun (WGS) entry which is preliminary data.</text>
</comment>
<proteinExistence type="predicted"/>
<evidence type="ECO:0000313" key="3">
    <source>
        <dbReference type="Proteomes" id="UP000775872"/>
    </source>
</evidence>
<protein>
    <submittedName>
        <fullName evidence="2">Uncharacterized protein</fullName>
    </submittedName>
</protein>
<evidence type="ECO:0000256" key="1">
    <source>
        <dbReference type="SAM" id="MobiDB-lite"/>
    </source>
</evidence>
<feature type="region of interest" description="Disordered" evidence="1">
    <location>
        <begin position="154"/>
        <end position="174"/>
    </location>
</feature>